<feature type="region of interest" description="Disordered" evidence="1">
    <location>
        <begin position="1"/>
        <end position="28"/>
    </location>
</feature>
<dbReference type="VEuPathDB" id="FungiDB:CIHG_07465"/>
<organism evidence="2 3">
    <name type="scientific">Coccidioides immitis H538.4</name>
    <dbReference type="NCBI Taxonomy" id="396776"/>
    <lineage>
        <taxon>Eukaryota</taxon>
        <taxon>Fungi</taxon>
        <taxon>Dikarya</taxon>
        <taxon>Ascomycota</taxon>
        <taxon>Pezizomycotina</taxon>
        <taxon>Eurotiomycetes</taxon>
        <taxon>Eurotiomycetidae</taxon>
        <taxon>Onygenales</taxon>
        <taxon>Onygenaceae</taxon>
        <taxon>Coccidioides</taxon>
    </lineage>
</organism>
<proteinExistence type="predicted"/>
<dbReference type="EMBL" id="DS017014">
    <property type="protein sequence ID" value="KMU89658.1"/>
    <property type="molecule type" value="Genomic_DNA"/>
</dbReference>
<evidence type="ECO:0000256" key="1">
    <source>
        <dbReference type="SAM" id="MobiDB-lite"/>
    </source>
</evidence>
<accession>A0A0J8UQ75</accession>
<dbReference type="Proteomes" id="UP000054563">
    <property type="component" value="Unassembled WGS sequence"/>
</dbReference>
<dbReference type="STRING" id="396776.A0A0J8UQ75"/>
<name>A0A0J8UQ75_COCIT</name>
<sequence>MADADEDGMLRPSSVDPSSSIDHDVSDETQDFRFLNNVSL</sequence>
<gene>
    <name evidence="2" type="ORF">CIHG_07465</name>
</gene>
<reference evidence="3" key="1">
    <citation type="journal article" date="2010" name="Genome Res.">
        <title>Population genomic sequencing of Coccidioides fungi reveals recent hybridization and transposon control.</title>
        <authorList>
            <person name="Neafsey D.E."/>
            <person name="Barker B.M."/>
            <person name="Sharpton T.J."/>
            <person name="Stajich J.E."/>
            <person name="Park D.J."/>
            <person name="Whiston E."/>
            <person name="Hung C.-Y."/>
            <person name="McMahan C."/>
            <person name="White J."/>
            <person name="Sykes S."/>
            <person name="Heiman D."/>
            <person name="Young S."/>
            <person name="Zeng Q."/>
            <person name="Abouelleil A."/>
            <person name="Aftuck L."/>
            <person name="Bessette D."/>
            <person name="Brown A."/>
            <person name="FitzGerald M."/>
            <person name="Lui A."/>
            <person name="Macdonald J.P."/>
            <person name="Priest M."/>
            <person name="Orbach M.J."/>
            <person name="Galgiani J.N."/>
            <person name="Kirkland T.N."/>
            <person name="Cole G.T."/>
            <person name="Birren B.W."/>
            <person name="Henn M.R."/>
            <person name="Taylor J.W."/>
            <person name="Rounsley S.D."/>
        </authorList>
    </citation>
    <scope>NUCLEOTIDE SEQUENCE [LARGE SCALE GENOMIC DNA]</scope>
    <source>
        <strain evidence="3">H538.4</strain>
    </source>
</reference>
<evidence type="ECO:0000313" key="2">
    <source>
        <dbReference type="EMBL" id="KMU89658.1"/>
    </source>
</evidence>
<evidence type="ECO:0000313" key="3">
    <source>
        <dbReference type="Proteomes" id="UP000054563"/>
    </source>
</evidence>
<protein>
    <submittedName>
        <fullName evidence="2">Uncharacterized protein</fullName>
    </submittedName>
</protein>
<dbReference type="AlphaFoldDB" id="A0A0J8UQ75"/>
<dbReference type="OrthoDB" id="408683at2759"/>